<name>A0A9P4V1M6_9PLEO</name>
<accession>A0A9P4V1M6</accession>
<feature type="compositionally biased region" description="Gly residues" evidence="1">
    <location>
        <begin position="8"/>
        <end position="21"/>
    </location>
</feature>
<protein>
    <submittedName>
        <fullName evidence="2">Uncharacterized protein</fullName>
    </submittedName>
</protein>
<reference evidence="2" key="1">
    <citation type="journal article" date="2020" name="Stud. Mycol.">
        <title>101 Dothideomycetes genomes: a test case for predicting lifestyles and emergence of pathogens.</title>
        <authorList>
            <person name="Haridas S."/>
            <person name="Albert R."/>
            <person name="Binder M."/>
            <person name="Bloem J."/>
            <person name="Labutti K."/>
            <person name="Salamov A."/>
            <person name="Andreopoulos B."/>
            <person name="Baker S."/>
            <person name="Barry K."/>
            <person name="Bills G."/>
            <person name="Bluhm B."/>
            <person name="Cannon C."/>
            <person name="Castanera R."/>
            <person name="Culley D."/>
            <person name="Daum C."/>
            <person name="Ezra D."/>
            <person name="Gonzalez J."/>
            <person name="Henrissat B."/>
            <person name="Kuo A."/>
            <person name="Liang C."/>
            <person name="Lipzen A."/>
            <person name="Lutzoni F."/>
            <person name="Magnuson J."/>
            <person name="Mondo S."/>
            <person name="Nolan M."/>
            <person name="Ohm R."/>
            <person name="Pangilinan J."/>
            <person name="Park H.-J."/>
            <person name="Ramirez L."/>
            <person name="Alfaro M."/>
            <person name="Sun H."/>
            <person name="Tritt A."/>
            <person name="Yoshinaga Y."/>
            <person name="Zwiers L.-H."/>
            <person name="Turgeon B."/>
            <person name="Goodwin S."/>
            <person name="Spatafora J."/>
            <person name="Crous P."/>
            <person name="Grigoriev I."/>
        </authorList>
    </citation>
    <scope>NUCLEOTIDE SEQUENCE</scope>
    <source>
        <strain evidence="2">CBS 125425</strain>
    </source>
</reference>
<feature type="region of interest" description="Disordered" evidence="1">
    <location>
        <begin position="67"/>
        <end position="91"/>
    </location>
</feature>
<gene>
    <name evidence="2" type="ORF">EJ04DRAFT_554081</name>
</gene>
<evidence type="ECO:0000256" key="1">
    <source>
        <dbReference type="SAM" id="MobiDB-lite"/>
    </source>
</evidence>
<feature type="region of interest" description="Disordered" evidence="1">
    <location>
        <begin position="1"/>
        <end position="21"/>
    </location>
</feature>
<comment type="caution">
    <text evidence="2">The sequence shown here is derived from an EMBL/GenBank/DDBJ whole genome shotgun (WGS) entry which is preliminary data.</text>
</comment>
<evidence type="ECO:0000313" key="3">
    <source>
        <dbReference type="Proteomes" id="UP000799444"/>
    </source>
</evidence>
<organism evidence="2 3">
    <name type="scientific">Polyplosphaeria fusca</name>
    <dbReference type="NCBI Taxonomy" id="682080"/>
    <lineage>
        <taxon>Eukaryota</taxon>
        <taxon>Fungi</taxon>
        <taxon>Dikarya</taxon>
        <taxon>Ascomycota</taxon>
        <taxon>Pezizomycotina</taxon>
        <taxon>Dothideomycetes</taxon>
        <taxon>Pleosporomycetidae</taxon>
        <taxon>Pleosporales</taxon>
        <taxon>Tetraplosphaeriaceae</taxon>
        <taxon>Polyplosphaeria</taxon>
    </lineage>
</organism>
<proteinExistence type="predicted"/>
<keyword evidence="3" id="KW-1185">Reference proteome</keyword>
<dbReference type="EMBL" id="ML996177">
    <property type="protein sequence ID" value="KAF2732450.1"/>
    <property type="molecule type" value="Genomic_DNA"/>
</dbReference>
<dbReference type="Proteomes" id="UP000799444">
    <property type="component" value="Unassembled WGS sequence"/>
</dbReference>
<sequence>MLQQPALGRGGQKQGWWGRGGTAADPYGGKCDEDRCDEDDGRVWWWARAGCTCDGSGRDQTVQLTLTSEDDANWSGPGELGCTSPRDVEPWPREEKSTAIDHLHPLDVVLARPAHRARSLRPPRPASELTGGPPCALCSVLICSSDPASARVNPRTAPSHHHTTIARRSSLSQLLLASCTLWLLQHPSSCATPRCVVSRPADGLHCAAFEFSSSRSEQAEPRRDCVVNRAYRDRGPLSTLCKAAASASSIAIRVTLRRCELAGSRTVQAQARPRPPTSNRVAATLSAARATRQIPPLPLPWLV</sequence>
<evidence type="ECO:0000313" key="2">
    <source>
        <dbReference type="EMBL" id="KAF2732450.1"/>
    </source>
</evidence>
<dbReference type="AlphaFoldDB" id="A0A9P4V1M6"/>